<dbReference type="SUPFAM" id="SSF101936">
    <property type="entry name" value="DNA-binding pseudobarrel domain"/>
    <property type="match status" value="2"/>
</dbReference>
<keyword evidence="8" id="KW-1185">Reference proteome</keyword>
<dbReference type="AlphaFoldDB" id="A0AAV1XAB9"/>
<dbReference type="CDD" id="cd10017">
    <property type="entry name" value="B3_DNA"/>
    <property type="match status" value="1"/>
</dbReference>
<name>A0AAV1XAB9_LUPLU</name>
<evidence type="ECO:0000313" key="7">
    <source>
        <dbReference type="EMBL" id="CAL0318543.1"/>
    </source>
</evidence>
<evidence type="ECO:0000259" key="6">
    <source>
        <dbReference type="PROSITE" id="PS50863"/>
    </source>
</evidence>
<protein>
    <recommendedName>
        <fullName evidence="6">TF-B3 domain-containing protein</fullName>
    </recommendedName>
</protein>
<dbReference type="GO" id="GO:0003677">
    <property type="term" value="F:DNA binding"/>
    <property type="evidence" value="ECO:0007669"/>
    <property type="project" value="UniProtKB-KW"/>
</dbReference>
<dbReference type="EMBL" id="CAXHTB010000013">
    <property type="protein sequence ID" value="CAL0318543.1"/>
    <property type="molecule type" value="Genomic_DNA"/>
</dbReference>
<dbReference type="InterPro" id="IPR003340">
    <property type="entry name" value="B3_DNA-bd"/>
</dbReference>
<evidence type="ECO:0000256" key="1">
    <source>
        <dbReference type="ARBA" id="ARBA00004123"/>
    </source>
</evidence>
<dbReference type="Proteomes" id="UP001497480">
    <property type="component" value="Unassembled WGS sequence"/>
</dbReference>
<evidence type="ECO:0000256" key="3">
    <source>
        <dbReference type="ARBA" id="ARBA00023125"/>
    </source>
</evidence>
<dbReference type="SMART" id="SM01019">
    <property type="entry name" value="B3"/>
    <property type="match status" value="2"/>
</dbReference>
<keyword evidence="2" id="KW-0805">Transcription regulation</keyword>
<evidence type="ECO:0000256" key="2">
    <source>
        <dbReference type="ARBA" id="ARBA00023015"/>
    </source>
</evidence>
<evidence type="ECO:0000256" key="5">
    <source>
        <dbReference type="ARBA" id="ARBA00023242"/>
    </source>
</evidence>
<dbReference type="PANTHER" id="PTHR31391">
    <property type="entry name" value="B3 DOMAIN-CONTAINING PROTEIN OS11G0197600-RELATED"/>
    <property type="match status" value="1"/>
</dbReference>
<feature type="domain" description="TF-B3" evidence="6">
    <location>
        <begin position="36"/>
        <end position="134"/>
    </location>
</feature>
<dbReference type="InterPro" id="IPR015300">
    <property type="entry name" value="DNA-bd_pseudobarrel_sf"/>
</dbReference>
<keyword evidence="3" id="KW-0238">DNA-binding</keyword>
<proteinExistence type="predicted"/>
<dbReference type="InterPro" id="IPR044837">
    <property type="entry name" value="REM16-like"/>
</dbReference>
<evidence type="ECO:0000256" key="4">
    <source>
        <dbReference type="ARBA" id="ARBA00023163"/>
    </source>
</evidence>
<keyword evidence="5" id="KW-0539">Nucleus</keyword>
<dbReference type="Pfam" id="PF02362">
    <property type="entry name" value="B3"/>
    <property type="match status" value="1"/>
</dbReference>
<gene>
    <name evidence="7" type="ORF">LLUT_LOCUS19603</name>
</gene>
<comment type="subcellular location">
    <subcellularLocation>
        <location evidence="1">Nucleus</location>
    </subcellularLocation>
</comment>
<dbReference type="GO" id="GO:0005634">
    <property type="term" value="C:nucleus"/>
    <property type="evidence" value="ECO:0007669"/>
    <property type="project" value="UniProtKB-SubCell"/>
</dbReference>
<comment type="caution">
    <text evidence="7">The sequence shown here is derived from an EMBL/GenBank/DDBJ whole genome shotgun (WGS) entry which is preliminary data.</text>
</comment>
<dbReference type="Gene3D" id="2.40.330.10">
    <property type="entry name" value="DNA-binding pseudobarrel domain"/>
    <property type="match status" value="2"/>
</dbReference>
<reference evidence="7 8" key="1">
    <citation type="submission" date="2024-03" db="EMBL/GenBank/DDBJ databases">
        <authorList>
            <person name="Martinez-Hernandez J."/>
        </authorList>
    </citation>
    <scope>NUCLEOTIDE SEQUENCE [LARGE SCALE GENOMIC DNA]</scope>
</reference>
<evidence type="ECO:0000313" key="8">
    <source>
        <dbReference type="Proteomes" id="UP001497480"/>
    </source>
</evidence>
<keyword evidence="4" id="KW-0804">Transcription</keyword>
<accession>A0AAV1XAB9</accession>
<sequence>MINSKSCFKSEASTMQELVMDKARDYINKTKNPAFIQQLFPAYMNAKRDILGIKSVFAREYLNGLEGKATIGVLHGKKTWPVRININHCSGQTSMVCGWKSFWQYYKLQVNDVCVFEMTQHTPLSFKVIIFPAREQHKELQGYGNEANQLPPQRENKFKIYIRNNHMRSTPNIPIDFFKRYPKCDGKDVKLQVGEEWWVVKLIYYPHYGFGRFSRGWYTFVRECKLEVENNWEFDMIDEENLVLKVSISD</sequence>
<dbReference type="PROSITE" id="PS50863">
    <property type="entry name" value="B3"/>
    <property type="match status" value="1"/>
</dbReference>
<organism evidence="7 8">
    <name type="scientific">Lupinus luteus</name>
    <name type="common">European yellow lupine</name>
    <dbReference type="NCBI Taxonomy" id="3873"/>
    <lineage>
        <taxon>Eukaryota</taxon>
        <taxon>Viridiplantae</taxon>
        <taxon>Streptophyta</taxon>
        <taxon>Embryophyta</taxon>
        <taxon>Tracheophyta</taxon>
        <taxon>Spermatophyta</taxon>
        <taxon>Magnoliopsida</taxon>
        <taxon>eudicotyledons</taxon>
        <taxon>Gunneridae</taxon>
        <taxon>Pentapetalae</taxon>
        <taxon>rosids</taxon>
        <taxon>fabids</taxon>
        <taxon>Fabales</taxon>
        <taxon>Fabaceae</taxon>
        <taxon>Papilionoideae</taxon>
        <taxon>50 kb inversion clade</taxon>
        <taxon>genistoids sensu lato</taxon>
        <taxon>core genistoids</taxon>
        <taxon>Genisteae</taxon>
        <taxon>Lupinus</taxon>
    </lineage>
</organism>